<reference evidence="2" key="2">
    <citation type="journal article" date="2015" name="Data Brief">
        <title>Shoot transcriptome of the giant reed, Arundo donax.</title>
        <authorList>
            <person name="Barrero R.A."/>
            <person name="Guerrero F.D."/>
            <person name="Moolhuijzen P."/>
            <person name="Goolsby J.A."/>
            <person name="Tidwell J."/>
            <person name="Bellgard S.E."/>
            <person name="Bellgard M.I."/>
        </authorList>
    </citation>
    <scope>NUCLEOTIDE SEQUENCE</scope>
    <source>
        <tissue evidence="2">Shoot tissue taken approximately 20 cm above the soil surface</tissue>
    </source>
</reference>
<reference evidence="2" key="1">
    <citation type="submission" date="2014-09" db="EMBL/GenBank/DDBJ databases">
        <authorList>
            <person name="Magalhaes I.L.F."/>
            <person name="Oliveira U."/>
            <person name="Santos F.R."/>
            <person name="Vidigal T.H.D.A."/>
            <person name="Brescovit A.D."/>
            <person name="Santos A.J."/>
        </authorList>
    </citation>
    <scope>NUCLEOTIDE SEQUENCE</scope>
    <source>
        <tissue evidence="2">Shoot tissue taken approximately 20 cm above the soil surface</tissue>
    </source>
</reference>
<dbReference type="EMBL" id="GBRH01242316">
    <property type="protein sequence ID" value="JAD55579.1"/>
    <property type="molecule type" value="Transcribed_RNA"/>
</dbReference>
<feature type="transmembrane region" description="Helical" evidence="1">
    <location>
        <begin position="14"/>
        <end position="34"/>
    </location>
</feature>
<keyword evidence="1" id="KW-0812">Transmembrane</keyword>
<proteinExistence type="predicted"/>
<keyword evidence="1" id="KW-1133">Transmembrane helix</keyword>
<keyword evidence="1" id="KW-0472">Membrane</keyword>
<protein>
    <submittedName>
        <fullName evidence="2">Uncharacterized protein</fullName>
    </submittedName>
</protein>
<evidence type="ECO:0000313" key="2">
    <source>
        <dbReference type="EMBL" id="JAD55579.1"/>
    </source>
</evidence>
<organism evidence="2">
    <name type="scientific">Arundo donax</name>
    <name type="common">Giant reed</name>
    <name type="synonym">Donax arundinaceus</name>
    <dbReference type="NCBI Taxonomy" id="35708"/>
    <lineage>
        <taxon>Eukaryota</taxon>
        <taxon>Viridiplantae</taxon>
        <taxon>Streptophyta</taxon>
        <taxon>Embryophyta</taxon>
        <taxon>Tracheophyta</taxon>
        <taxon>Spermatophyta</taxon>
        <taxon>Magnoliopsida</taxon>
        <taxon>Liliopsida</taxon>
        <taxon>Poales</taxon>
        <taxon>Poaceae</taxon>
        <taxon>PACMAD clade</taxon>
        <taxon>Arundinoideae</taxon>
        <taxon>Arundineae</taxon>
        <taxon>Arundo</taxon>
    </lineage>
</organism>
<evidence type="ECO:0000256" key="1">
    <source>
        <dbReference type="SAM" id="Phobius"/>
    </source>
</evidence>
<sequence>MVELACRCNLIGSIVLYICIWLVCLLCFLPFCVIESKT</sequence>
<accession>A0A0A9AV28</accession>
<dbReference type="AlphaFoldDB" id="A0A0A9AV28"/>
<name>A0A0A9AV28_ARUDO</name>